<dbReference type="InterPro" id="IPR006926">
    <property type="entry name" value="Vps16_N"/>
</dbReference>
<dbReference type="InterPro" id="IPR038132">
    <property type="entry name" value="Vps16_C_sf"/>
</dbReference>
<evidence type="ECO:0000259" key="2">
    <source>
        <dbReference type="Pfam" id="PF04840"/>
    </source>
</evidence>
<dbReference type="Gene3D" id="1.10.150.780">
    <property type="entry name" value="Vps16, C-terminal region"/>
    <property type="match status" value="1"/>
</dbReference>
<organism evidence="4 5">
    <name type="scientific">Myxozyma melibiosi</name>
    <dbReference type="NCBI Taxonomy" id="54550"/>
    <lineage>
        <taxon>Eukaryota</taxon>
        <taxon>Fungi</taxon>
        <taxon>Dikarya</taxon>
        <taxon>Ascomycota</taxon>
        <taxon>Saccharomycotina</taxon>
        <taxon>Lipomycetes</taxon>
        <taxon>Lipomycetales</taxon>
        <taxon>Lipomycetaceae</taxon>
        <taxon>Myxozyma</taxon>
    </lineage>
</organism>
<dbReference type="PANTHER" id="PTHR12811">
    <property type="entry name" value="VACUOLAR PROTEIN SORTING VPS16"/>
    <property type="match status" value="1"/>
</dbReference>
<feature type="domain" description="Vps16 C-terminal" evidence="2">
    <location>
        <begin position="504"/>
        <end position="719"/>
    </location>
</feature>
<comment type="similarity">
    <text evidence="1">Belongs to the VPS16 family.</text>
</comment>
<dbReference type="Pfam" id="PF04840">
    <property type="entry name" value="Vps16_C"/>
    <property type="match status" value="1"/>
</dbReference>
<sequence>MVPNPTTGWERLQDVFYRKRAEYSMMWIDDVDLSEFIVVGAPYGGAIALVRDTSRPMAYRGPEGRQKMILIYSNSGQLISNIPWDKGTIRGVGWTDEEQLLIVIEDGTVRVYNDFYGGFTQFSLGKEAEDHTVSDCKFWGSGFVARLGNGRFVSVARLDEPRPRMLADLSTTALEIHGWALMSPLQTLSRHIEVLVGFNKTVSVIDSIESQDRMLEEGPFSHIAVSPNGALLALYTTYGKVYVISSDFQKKYSEYDTGTLDSPLQVVWCANDSVAVAWESEIRLVGPGGGSLSFYYESRIALIPEPDGIRIVSAERCEFLTRVPEVVVDMFRIGSTAPSAILLDAVEQLEFKSPKADDNIQLIRSSLTEAVDSCIKAASYEPEPYWQKRLLKAALLGKSVLELYSSDEYVEMCEILRVLNAVRYYEAGILISYEQFIRLTPERLIDRLLNRQRFLLALRLSSYLRLPVDKVYVRWACNKVKSSTDDDAAICKTIVNRLKPIPSVSYDEIARTAYDEGRTKLATLLLNHEPRAGRQVPLLLDMEEDEIALVKAVESGDPDLIYYVLLHLKGKYSLAQFFRLVNDKPVASAVVEQLARDDGPELLKDFYYQDDRRADSALVIYRESLLLDDIQDREDKIKLGMKIFQDSKDSYSDAKAMEEHAKLYDWQVTFEKDYKQMFIGLTVAETIKKLFKIGQSSKASKMKSEFKVPEKMFVFLKEGTYPVAKKS</sequence>
<evidence type="ECO:0000313" key="4">
    <source>
        <dbReference type="EMBL" id="KAK7206509.1"/>
    </source>
</evidence>
<dbReference type="InterPro" id="IPR016534">
    <property type="entry name" value="VPS16"/>
</dbReference>
<dbReference type="Proteomes" id="UP001498771">
    <property type="component" value="Unassembled WGS sequence"/>
</dbReference>
<reference evidence="4 5" key="1">
    <citation type="submission" date="2024-03" db="EMBL/GenBank/DDBJ databases">
        <title>Genome-scale model development and genomic sequencing of the oleaginous clade Lipomyces.</title>
        <authorList>
            <consortium name="Lawrence Berkeley National Laboratory"/>
            <person name="Czajka J.J."/>
            <person name="Han Y."/>
            <person name="Kim J."/>
            <person name="Mondo S.J."/>
            <person name="Hofstad B.A."/>
            <person name="Robles A."/>
            <person name="Haridas S."/>
            <person name="Riley R."/>
            <person name="LaButti K."/>
            <person name="Pangilinan J."/>
            <person name="Andreopoulos W."/>
            <person name="Lipzen A."/>
            <person name="Yan J."/>
            <person name="Wang M."/>
            <person name="Ng V."/>
            <person name="Grigoriev I.V."/>
            <person name="Spatafora J.W."/>
            <person name="Magnuson J.K."/>
            <person name="Baker S.E."/>
            <person name="Pomraning K.R."/>
        </authorList>
    </citation>
    <scope>NUCLEOTIDE SEQUENCE [LARGE SCALE GENOMIC DNA]</scope>
    <source>
        <strain evidence="4 5">Phaff 52-87</strain>
    </source>
</reference>
<evidence type="ECO:0000256" key="1">
    <source>
        <dbReference type="ARBA" id="ARBA00009250"/>
    </source>
</evidence>
<dbReference type="InterPro" id="IPR036322">
    <property type="entry name" value="WD40_repeat_dom_sf"/>
</dbReference>
<protein>
    <submittedName>
        <fullName evidence="4">Vps16, N-terminal region-domain-containing protein</fullName>
    </submittedName>
</protein>
<comment type="caution">
    <text evidence="4">The sequence shown here is derived from an EMBL/GenBank/DDBJ whole genome shotgun (WGS) entry which is preliminary data.</text>
</comment>
<evidence type="ECO:0000313" key="5">
    <source>
        <dbReference type="Proteomes" id="UP001498771"/>
    </source>
</evidence>
<dbReference type="PANTHER" id="PTHR12811:SF0">
    <property type="entry name" value="VACUOLAR PROTEIN SORTING-ASSOCIATED PROTEIN 16 HOMOLOG"/>
    <property type="match status" value="1"/>
</dbReference>
<dbReference type="InterPro" id="IPR015943">
    <property type="entry name" value="WD40/YVTN_repeat-like_dom_sf"/>
</dbReference>
<gene>
    <name evidence="4" type="ORF">BZA70DRAFT_245570</name>
</gene>
<feature type="domain" description="Vps16 N-terminal" evidence="3">
    <location>
        <begin position="5"/>
        <end position="410"/>
    </location>
</feature>
<dbReference type="GeneID" id="90036139"/>
<evidence type="ECO:0000259" key="3">
    <source>
        <dbReference type="Pfam" id="PF04841"/>
    </source>
</evidence>
<proteinExistence type="inferred from homology"/>
<accession>A0ABR1F9I8</accession>
<dbReference type="EMBL" id="JBBJBU010000002">
    <property type="protein sequence ID" value="KAK7206509.1"/>
    <property type="molecule type" value="Genomic_DNA"/>
</dbReference>
<dbReference type="Pfam" id="PF04841">
    <property type="entry name" value="Vps16_N"/>
    <property type="match status" value="1"/>
</dbReference>
<dbReference type="PIRSF" id="PIRSF007949">
    <property type="entry name" value="VPS16"/>
    <property type="match status" value="1"/>
</dbReference>
<keyword evidence="5" id="KW-1185">Reference proteome</keyword>
<dbReference type="InterPro" id="IPR006925">
    <property type="entry name" value="Vps16_C"/>
</dbReference>
<name>A0ABR1F9I8_9ASCO</name>
<dbReference type="Gene3D" id="2.130.10.10">
    <property type="entry name" value="YVTN repeat-like/Quinoprotein amine dehydrogenase"/>
    <property type="match status" value="1"/>
</dbReference>
<dbReference type="SUPFAM" id="SSF50978">
    <property type="entry name" value="WD40 repeat-like"/>
    <property type="match status" value="1"/>
</dbReference>
<dbReference type="RefSeq" id="XP_064769542.1">
    <property type="nucleotide sequence ID" value="XM_064910627.1"/>
</dbReference>